<dbReference type="InterPro" id="IPR022275">
    <property type="entry name" value="NHPM_bacteriocin_SS_HylD"/>
</dbReference>
<proteinExistence type="predicted"/>
<evidence type="ECO:0000256" key="2">
    <source>
        <dbReference type="ARBA" id="ARBA00023054"/>
    </source>
</evidence>
<dbReference type="PANTHER" id="PTHR32347:SF23">
    <property type="entry name" value="BLL5650 PROTEIN"/>
    <property type="match status" value="1"/>
</dbReference>
<evidence type="ECO:0000313" key="6">
    <source>
        <dbReference type="Proteomes" id="UP000712570"/>
    </source>
</evidence>
<protein>
    <submittedName>
        <fullName evidence="5">NHLP bacteriocin system secretion protein</fullName>
    </submittedName>
</protein>
<feature type="coiled-coil region" evidence="3">
    <location>
        <begin position="218"/>
        <end position="245"/>
    </location>
</feature>
<sequence>MQKKGIFRQVALNRLSSPEELDSLLQVTSGKGWIALAGIGLLLLTLIAWSVLGKLPTKLMGQQCILVKNGGVIVLTTSASGRLSDLAVEPGDMVTRGQIIGRLEQYDLLQKIKSSEARLKEVEAQHAQAVAMAAQGSSLREATMSQQTQNLQRQLASANQRGQLLQERIDSQTSLFEQGLITKQTLIASQLELAAVRLEAETIKGQFKQQDVARLEGKKQSDNEVVQTQNQLDDVKRTLALMRRDAKNFTSIISPYSGRVLEVKAAEGQLVERGTQLISVEQGGVDMNEIEAYIYLPAAEGKKVSAGMKVEISPSTAKREEFGFLPAFISRVADYPSTDQGLMRVFANEKLVQQLTGTLAPIQILASLKPSSVNPSHYEWSTRNGPPFSIQSGTACSAAITLSEQRPITLVLPILKKAMGLD</sequence>
<dbReference type="NCBIfam" id="TIGR03794">
    <property type="entry name" value="NHLM_micro_HlyD"/>
    <property type="match status" value="1"/>
</dbReference>
<dbReference type="EMBL" id="JAAOLX010000005">
    <property type="protein sequence ID" value="NHQ86627.1"/>
    <property type="molecule type" value="Genomic_DNA"/>
</dbReference>
<gene>
    <name evidence="5" type="ORF">HA050_10920</name>
</gene>
<dbReference type="Gene3D" id="2.40.50.100">
    <property type="match status" value="1"/>
</dbReference>
<evidence type="ECO:0000256" key="1">
    <source>
        <dbReference type="ARBA" id="ARBA00004196"/>
    </source>
</evidence>
<accession>A0ABX0KRR8</accession>
<dbReference type="RefSeq" id="WP_166825749.1">
    <property type="nucleotide sequence ID" value="NZ_JAAOLX010000005.1"/>
</dbReference>
<name>A0ABX0KRR8_9NEIS</name>
<keyword evidence="4" id="KW-0472">Membrane</keyword>
<organism evidence="5 6">
    <name type="scientific">Iodobacter violaceini</name>
    <dbReference type="NCBI Taxonomy" id="3044271"/>
    <lineage>
        <taxon>Bacteria</taxon>
        <taxon>Pseudomonadati</taxon>
        <taxon>Pseudomonadota</taxon>
        <taxon>Betaproteobacteria</taxon>
        <taxon>Neisseriales</taxon>
        <taxon>Chitinibacteraceae</taxon>
        <taxon>Iodobacter</taxon>
    </lineage>
</organism>
<evidence type="ECO:0000256" key="3">
    <source>
        <dbReference type="SAM" id="Coils"/>
    </source>
</evidence>
<keyword evidence="4" id="KW-1133">Transmembrane helix</keyword>
<keyword evidence="2 3" id="KW-0175">Coiled coil</keyword>
<dbReference type="PANTHER" id="PTHR32347">
    <property type="entry name" value="EFFLUX SYSTEM COMPONENT YKNX-RELATED"/>
    <property type="match status" value="1"/>
</dbReference>
<keyword evidence="6" id="KW-1185">Reference proteome</keyword>
<comment type="subcellular location">
    <subcellularLocation>
        <location evidence="1">Cell envelope</location>
    </subcellularLocation>
</comment>
<comment type="caution">
    <text evidence="5">The sequence shown here is derived from an EMBL/GenBank/DDBJ whole genome shotgun (WGS) entry which is preliminary data.</text>
</comment>
<dbReference type="SUPFAM" id="SSF51230">
    <property type="entry name" value="Single hybrid motif"/>
    <property type="match status" value="1"/>
</dbReference>
<feature type="coiled-coil region" evidence="3">
    <location>
        <begin position="112"/>
        <end position="168"/>
    </location>
</feature>
<keyword evidence="4" id="KW-0812">Transmembrane</keyword>
<dbReference type="Proteomes" id="UP000712570">
    <property type="component" value="Unassembled WGS sequence"/>
</dbReference>
<evidence type="ECO:0000313" key="5">
    <source>
        <dbReference type="EMBL" id="NHQ86627.1"/>
    </source>
</evidence>
<feature type="transmembrane region" description="Helical" evidence="4">
    <location>
        <begin position="33"/>
        <end position="52"/>
    </location>
</feature>
<dbReference type="InterPro" id="IPR011053">
    <property type="entry name" value="Single_hybrid_motif"/>
</dbReference>
<evidence type="ECO:0000256" key="4">
    <source>
        <dbReference type="SAM" id="Phobius"/>
    </source>
</evidence>
<dbReference type="InterPro" id="IPR050465">
    <property type="entry name" value="UPF0194_transport"/>
</dbReference>
<reference evidence="5 6" key="1">
    <citation type="submission" date="2020-03" db="EMBL/GenBank/DDBJ databases">
        <title>Draft genome sequence of environmentally isolated violet-colored cultures.</title>
        <authorList>
            <person name="Wilson H.S."/>
        </authorList>
    </citation>
    <scope>NUCLEOTIDE SEQUENCE [LARGE SCALE GENOMIC DNA]</scope>
    <source>
        <strain evidence="5 6">HSC-16F04</strain>
    </source>
</reference>